<organism evidence="1 2">
    <name type="scientific">Trypanosoma rangeli</name>
    <dbReference type="NCBI Taxonomy" id="5698"/>
    <lineage>
        <taxon>Eukaryota</taxon>
        <taxon>Discoba</taxon>
        <taxon>Euglenozoa</taxon>
        <taxon>Kinetoplastea</taxon>
        <taxon>Metakinetoplastina</taxon>
        <taxon>Trypanosomatida</taxon>
        <taxon>Trypanosomatidae</taxon>
        <taxon>Trypanosoma</taxon>
        <taxon>Herpetosoma</taxon>
    </lineage>
</organism>
<comment type="caution">
    <text evidence="1">The sequence shown here is derived from an EMBL/GenBank/DDBJ whole genome shotgun (WGS) entry which is preliminary data.</text>
</comment>
<accession>A0A3S5IR29</accession>
<dbReference type="RefSeq" id="XP_029237862.1">
    <property type="nucleotide sequence ID" value="XM_029382355.1"/>
</dbReference>
<evidence type="ECO:0000313" key="1">
    <source>
        <dbReference type="EMBL" id="RNF04026.1"/>
    </source>
</evidence>
<name>A0A3S5IR29_TRYRA</name>
<dbReference type="OrthoDB" id="274913at2759"/>
<gene>
    <name evidence="1" type="ORF">TraAM80_05476</name>
</gene>
<reference evidence="1 2" key="1">
    <citation type="journal article" date="2018" name="BMC Genomics">
        <title>Genomic comparison of Trypanosoma conorhini and Trypanosoma rangeli to Trypanosoma cruzi strains of high and low virulence.</title>
        <authorList>
            <person name="Bradwell K.R."/>
            <person name="Koparde V.N."/>
            <person name="Matveyev A.V."/>
            <person name="Serrano M.G."/>
            <person name="Alves J.M."/>
            <person name="Parikh H."/>
            <person name="Huang B."/>
            <person name="Lee V."/>
            <person name="Espinosa-Alvarez O."/>
            <person name="Ortiz P.A."/>
            <person name="Costa-Martins A.G."/>
            <person name="Teixeira M.M."/>
            <person name="Buck G.A."/>
        </authorList>
    </citation>
    <scope>NUCLEOTIDE SEQUENCE [LARGE SCALE GENOMIC DNA]</scope>
    <source>
        <strain evidence="1 2">AM80</strain>
    </source>
</reference>
<protein>
    <submittedName>
        <fullName evidence="1">Uncharacterized protein</fullName>
    </submittedName>
</protein>
<keyword evidence="2" id="KW-1185">Reference proteome</keyword>
<sequence length="143" mass="15875">MIKESAVFPGCADGEAVYHCQEGLLLRMLRTEFLRFAGDISWGTVAFDTFESGDGSGAWSLRKMYGLETEAEAIITTVKGSSFASVLIVEDPNRMAVLFDEESGIFYSSRELIEMVFGSNDVAIVLGFGLVIHMWHMNNRFIT</sequence>
<dbReference type="AlphaFoldDB" id="A0A3S5IR29"/>
<dbReference type="Proteomes" id="UP000283634">
    <property type="component" value="Unassembled WGS sequence"/>
</dbReference>
<dbReference type="VEuPathDB" id="TriTrypDB:TRSC58_01982"/>
<evidence type="ECO:0000313" key="2">
    <source>
        <dbReference type="Proteomes" id="UP000283634"/>
    </source>
</evidence>
<dbReference type="GeneID" id="40329409"/>
<dbReference type="EMBL" id="MKGL01000176">
    <property type="protein sequence ID" value="RNF04026.1"/>
    <property type="molecule type" value="Genomic_DNA"/>
</dbReference>
<proteinExistence type="predicted"/>